<evidence type="ECO:0000313" key="3">
    <source>
        <dbReference type="Proteomes" id="UP001328107"/>
    </source>
</evidence>
<dbReference type="Proteomes" id="UP001328107">
    <property type="component" value="Unassembled WGS sequence"/>
</dbReference>
<gene>
    <name evidence="2" type="ORF">PMAYCL1PPCAC_16348</name>
</gene>
<sequence>MEQLGLSSSYYKPPLDRTEYDFLRQKAIYWVQIPLFPCRDVRGKIANTLVFGDATESDAPGQTSRDFRIMKCFRRNNRAAMARSLVPITSLFSTTRNVLDLYAVPLQRTGRCSSRAGADHSNCAAWSRNSGFCTDASRPLVQRQAFCPVTCTYLNCPAAGKTTTTAKPSNAVENINCVKWAANVTAPYCLGTTSVAQKALFCPKTCDFEIKPTADCVLYLVTDNKFARGTPLNRQRPRRLWRREQLRPRPLWPSLPMGAR</sequence>
<comment type="caution">
    <text evidence="2">The sequence shown here is derived from an EMBL/GenBank/DDBJ whole genome shotgun (WGS) entry which is preliminary data.</text>
</comment>
<dbReference type="AlphaFoldDB" id="A0AAN5HZ50"/>
<name>A0AAN5HZ50_9BILA</name>
<dbReference type="PANTHER" id="PTHR46707">
    <property type="entry name" value="PROTEIN CBG07468"/>
    <property type="match status" value="1"/>
</dbReference>
<evidence type="ECO:0000259" key="1">
    <source>
        <dbReference type="Pfam" id="PF01549"/>
    </source>
</evidence>
<feature type="domain" description="ShKT" evidence="1">
    <location>
        <begin position="174"/>
        <end position="208"/>
    </location>
</feature>
<dbReference type="Pfam" id="PF01549">
    <property type="entry name" value="ShK"/>
    <property type="match status" value="2"/>
</dbReference>
<dbReference type="PANTHER" id="PTHR46707:SF1">
    <property type="entry name" value="COEXPRESSED WITH POLYCYSTINS-RELATED"/>
    <property type="match status" value="1"/>
</dbReference>
<dbReference type="InterPro" id="IPR003582">
    <property type="entry name" value="ShKT_dom"/>
</dbReference>
<feature type="domain" description="ShKT" evidence="1">
    <location>
        <begin position="120"/>
        <end position="151"/>
    </location>
</feature>
<dbReference type="EMBL" id="BTRK01000004">
    <property type="protein sequence ID" value="GMR46153.1"/>
    <property type="molecule type" value="Genomic_DNA"/>
</dbReference>
<evidence type="ECO:0000313" key="2">
    <source>
        <dbReference type="EMBL" id="GMR46153.1"/>
    </source>
</evidence>
<protein>
    <recommendedName>
        <fullName evidence="1">ShKT domain-containing protein</fullName>
    </recommendedName>
</protein>
<keyword evidence="3" id="KW-1185">Reference proteome</keyword>
<organism evidence="2 3">
    <name type="scientific">Pristionchus mayeri</name>
    <dbReference type="NCBI Taxonomy" id="1317129"/>
    <lineage>
        <taxon>Eukaryota</taxon>
        <taxon>Metazoa</taxon>
        <taxon>Ecdysozoa</taxon>
        <taxon>Nematoda</taxon>
        <taxon>Chromadorea</taxon>
        <taxon>Rhabditida</taxon>
        <taxon>Rhabditina</taxon>
        <taxon>Diplogasteromorpha</taxon>
        <taxon>Diplogasteroidea</taxon>
        <taxon>Neodiplogasteridae</taxon>
        <taxon>Pristionchus</taxon>
    </lineage>
</organism>
<accession>A0AAN5HZ50</accession>
<reference evidence="3" key="1">
    <citation type="submission" date="2022-10" db="EMBL/GenBank/DDBJ databases">
        <title>Genome assembly of Pristionchus species.</title>
        <authorList>
            <person name="Yoshida K."/>
            <person name="Sommer R.J."/>
        </authorList>
    </citation>
    <scope>NUCLEOTIDE SEQUENCE [LARGE SCALE GENOMIC DNA]</scope>
    <source>
        <strain evidence="3">RS5460</strain>
    </source>
</reference>
<proteinExistence type="predicted"/>